<dbReference type="PROSITE" id="PS00211">
    <property type="entry name" value="ABC_TRANSPORTER_1"/>
    <property type="match status" value="2"/>
</dbReference>
<dbReference type="GO" id="GO:0016887">
    <property type="term" value="F:ATP hydrolysis activity"/>
    <property type="evidence" value="ECO:0007669"/>
    <property type="project" value="InterPro"/>
</dbReference>
<feature type="transmembrane region" description="Helical" evidence="10">
    <location>
        <begin position="116"/>
        <end position="140"/>
    </location>
</feature>
<gene>
    <name evidence="12" type="ORF">CTEN210_02309</name>
</gene>
<dbReference type="SUPFAM" id="SSF52540">
    <property type="entry name" value="P-loop containing nucleoside triphosphate hydrolases"/>
    <property type="match status" value="2"/>
</dbReference>
<comment type="similarity">
    <text evidence="2">Belongs to the ABC transporter superfamily. ABCA family.</text>
</comment>
<keyword evidence="9 10" id="KW-0472">Membrane</keyword>
<keyword evidence="8 10" id="KW-1133">Transmembrane helix</keyword>
<organism evidence="12 13">
    <name type="scientific">Chaetoceros tenuissimus</name>
    <dbReference type="NCBI Taxonomy" id="426638"/>
    <lineage>
        <taxon>Eukaryota</taxon>
        <taxon>Sar</taxon>
        <taxon>Stramenopiles</taxon>
        <taxon>Ochrophyta</taxon>
        <taxon>Bacillariophyta</taxon>
        <taxon>Coscinodiscophyceae</taxon>
        <taxon>Chaetocerotophycidae</taxon>
        <taxon>Chaetocerotales</taxon>
        <taxon>Chaetocerotaceae</taxon>
        <taxon>Chaetoceros</taxon>
    </lineage>
</organism>
<dbReference type="PANTHER" id="PTHR19229:SF36">
    <property type="entry name" value="ATP-BINDING CASSETTE SUB-FAMILY A MEMBER 2"/>
    <property type="match status" value="1"/>
</dbReference>
<evidence type="ECO:0000256" key="5">
    <source>
        <dbReference type="ARBA" id="ARBA00022737"/>
    </source>
</evidence>
<dbReference type="CDD" id="cd03263">
    <property type="entry name" value="ABC_subfamily_A"/>
    <property type="match status" value="2"/>
</dbReference>
<name>A0AAD3CIP4_9STRA</name>
<evidence type="ECO:0000256" key="2">
    <source>
        <dbReference type="ARBA" id="ARBA00008869"/>
    </source>
</evidence>
<keyword evidence="3" id="KW-0813">Transport</keyword>
<dbReference type="Proteomes" id="UP001054902">
    <property type="component" value="Unassembled WGS sequence"/>
</dbReference>
<evidence type="ECO:0000256" key="8">
    <source>
        <dbReference type="ARBA" id="ARBA00022989"/>
    </source>
</evidence>
<keyword evidence="5" id="KW-0677">Repeat</keyword>
<feature type="domain" description="ABC transporter" evidence="11">
    <location>
        <begin position="1367"/>
        <end position="1602"/>
    </location>
</feature>
<reference evidence="12 13" key="1">
    <citation type="journal article" date="2021" name="Sci. Rep.">
        <title>The genome of the diatom Chaetoceros tenuissimus carries an ancient integrated fragment of an extant virus.</title>
        <authorList>
            <person name="Hongo Y."/>
            <person name="Kimura K."/>
            <person name="Takaki Y."/>
            <person name="Yoshida Y."/>
            <person name="Baba S."/>
            <person name="Kobayashi G."/>
            <person name="Nagasaki K."/>
            <person name="Hano T."/>
            <person name="Tomaru Y."/>
        </authorList>
    </citation>
    <scope>NUCLEOTIDE SEQUENCE [LARGE SCALE GENOMIC DNA]</scope>
    <source>
        <strain evidence="12 13">NIES-3715</strain>
    </source>
</reference>
<evidence type="ECO:0000313" key="12">
    <source>
        <dbReference type="EMBL" id="GFH45835.1"/>
    </source>
</evidence>
<feature type="transmembrane region" description="Helical" evidence="10">
    <location>
        <begin position="160"/>
        <end position="184"/>
    </location>
</feature>
<dbReference type="PANTHER" id="PTHR19229">
    <property type="entry name" value="ATP-BINDING CASSETTE TRANSPORTER SUBFAMILY A ABCA"/>
    <property type="match status" value="1"/>
</dbReference>
<feature type="transmembrane region" description="Helical" evidence="10">
    <location>
        <begin position="55"/>
        <end position="74"/>
    </location>
</feature>
<protein>
    <recommendedName>
        <fullName evidence="11">ABC transporter domain-containing protein</fullName>
    </recommendedName>
</protein>
<evidence type="ECO:0000256" key="1">
    <source>
        <dbReference type="ARBA" id="ARBA00004141"/>
    </source>
</evidence>
<comment type="caution">
    <text evidence="12">The sequence shown here is derived from an EMBL/GenBank/DDBJ whole genome shotgun (WGS) entry which is preliminary data.</text>
</comment>
<comment type="subcellular location">
    <subcellularLocation>
        <location evidence="1">Membrane</location>
        <topology evidence="1">Multi-pass membrane protein</topology>
    </subcellularLocation>
</comment>
<feature type="transmembrane region" description="Helical" evidence="10">
    <location>
        <begin position="934"/>
        <end position="958"/>
    </location>
</feature>
<evidence type="ECO:0000256" key="3">
    <source>
        <dbReference type="ARBA" id="ARBA00022448"/>
    </source>
</evidence>
<feature type="transmembrane region" description="Helical" evidence="10">
    <location>
        <begin position="1110"/>
        <end position="1132"/>
    </location>
</feature>
<evidence type="ECO:0000256" key="9">
    <source>
        <dbReference type="ARBA" id="ARBA00023136"/>
    </source>
</evidence>
<dbReference type="InterPro" id="IPR027417">
    <property type="entry name" value="P-loop_NTPase"/>
</dbReference>
<feature type="transmembrane region" description="Helical" evidence="10">
    <location>
        <begin position="1076"/>
        <end position="1098"/>
    </location>
</feature>
<accession>A0AAD3CIP4</accession>
<evidence type="ECO:0000259" key="11">
    <source>
        <dbReference type="PROSITE" id="PS50893"/>
    </source>
</evidence>
<dbReference type="Gene3D" id="3.40.50.300">
    <property type="entry name" value="P-loop containing nucleotide triphosphate hydrolases"/>
    <property type="match status" value="2"/>
</dbReference>
<feature type="domain" description="ABC transporter" evidence="11">
    <location>
        <begin position="526"/>
        <end position="755"/>
    </location>
</feature>
<feature type="transmembrane region" description="Helical" evidence="10">
    <location>
        <begin position="196"/>
        <end position="222"/>
    </location>
</feature>
<feature type="transmembrane region" description="Helical" evidence="10">
    <location>
        <begin position="472"/>
        <end position="493"/>
    </location>
</feature>
<dbReference type="PROSITE" id="PS50893">
    <property type="entry name" value="ABC_TRANSPORTER_2"/>
    <property type="match status" value="2"/>
</dbReference>
<evidence type="ECO:0000256" key="10">
    <source>
        <dbReference type="SAM" id="Phobius"/>
    </source>
</evidence>
<proteinExistence type="inferred from homology"/>
<keyword evidence="13" id="KW-1185">Reference proteome</keyword>
<dbReference type="InterPro" id="IPR026082">
    <property type="entry name" value="ABCA"/>
</dbReference>
<evidence type="ECO:0000256" key="4">
    <source>
        <dbReference type="ARBA" id="ARBA00022692"/>
    </source>
</evidence>
<evidence type="ECO:0000313" key="13">
    <source>
        <dbReference type="Proteomes" id="UP001054902"/>
    </source>
</evidence>
<dbReference type="Pfam" id="PF00005">
    <property type="entry name" value="ABC_tran"/>
    <property type="match status" value="2"/>
</dbReference>
<evidence type="ECO:0000256" key="6">
    <source>
        <dbReference type="ARBA" id="ARBA00022741"/>
    </source>
</evidence>
<dbReference type="InterPro" id="IPR017871">
    <property type="entry name" value="ABC_transporter-like_CS"/>
</dbReference>
<dbReference type="GO" id="GO:0005524">
    <property type="term" value="F:ATP binding"/>
    <property type="evidence" value="ECO:0007669"/>
    <property type="project" value="UniProtKB-KW"/>
</dbReference>
<feature type="transmembrane region" description="Helical" evidence="10">
    <location>
        <begin position="978"/>
        <end position="1002"/>
    </location>
</feature>
<dbReference type="GO" id="GO:0140359">
    <property type="term" value="F:ABC-type transporter activity"/>
    <property type="evidence" value="ECO:0007669"/>
    <property type="project" value="InterPro"/>
</dbReference>
<feature type="transmembrane region" description="Helical" evidence="10">
    <location>
        <begin position="1270"/>
        <end position="1290"/>
    </location>
</feature>
<dbReference type="GO" id="GO:0016020">
    <property type="term" value="C:membrane"/>
    <property type="evidence" value="ECO:0007669"/>
    <property type="project" value="UniProtKB-SubCell"/>
</dbReference>
<keyword evidence="6" id="KW-0547">Nucleotide-binding</keyword>
<dbReference type="InterPro" id="IPR003593">
    <property type="entry name" value="AAA+_ATPase"/>
</dbReference>
<evidence type="ECO:0000256" key="7">
    <source>
        <dbReference type="ARBA" id="ARBA00022840"/>
    </source>
</evidence>
<dbReference type="InterPro" id="IPR003439">
    <property type="entry name" value="ABC_transporter-like_ATP-bd"/>
</dbReference>
<dbReference type="EMBL" id="BLLK01000022">
    <property type="protein sequence ID" value="GFH45835.1"/>
    <property type="molecule type" value="Genomic_DNA"/>
</dbReference>
<keyword evidence="7" id="KW-0067">ATP-binding</keyword>
<feature type="transmembrane region" description="Helical" evidence="10">
    <location>
        <begin position="229"/>
        <end position="247"/>
    </location>
</feature>
<sequence>MSIESPPSLDEIQEEVNDVIDLGDESNPRPMVASFRQHMYWTLYKNWILLSRRPIIVTIMILSSAITTLLAWPSGRDQADKDLPIYDKCGSVSKDYLANLTWQEKDKLSIGLNDSWINGLPVLIMSFGPFIHAVCSYLILRIEIESKLLGVLRSLGVKDFVHNMSWIIPLAITSFLNSLLAAITAQFLPVHVFRSVYFGGIFGSFFFLNLALVGASFFLSALFGANRKLIIVAVLLMGSSTFVPFAINQEWFLSIYAYNNSWNKSNSLGLAWANMNTSYLEDNWSYYYPQENNTLTTCDSPILTEEEGTRFKTEAQRSQVSVDEIFSGCFVNPSFASKFYHSSALTPLLAIPYFHFFTVYSNFIGYTMMPDHRFGPKESSQSPEDLALKFIALNESHRTTTPFPSGSTLLLKSYYDWEEREKFAKENFVDPFSVNVCPINFIEGFNFCGYDDCDYAKGSKALTGTPSVHDTFGYLLLLSLLYVILASYISQVVTCGNGASRKFYFFLDPAYWCKSQPVADGSQTSIVVKNLSKKYGKVNAVKDLSLELKKGRIISLLGVNGAGKSTLSSILSCELNASGGEASIFGFDTRRHQFDVRCLIGLCKQDDFLYPDLSAKEHLDIFAGLRGVDTESHGSIVQKWLTSVDLINDQHKFSKDFSGGMKRRLSVALSTVGDRPFIILDEPTTGMDPVSRRFVWQHLDEIKKDCTILLTTHAMEEADLLSDEVAIMKSGQLAAFGTPLELKTSFGDSAIQFNILFEKEDIDFVQERTLGIFQDFHDYISIRKSDAGSITLSVRAIRDNDNNEGVPAKLLTELVRWLESEESRVCEYGFSNSSLEEVFLNIVREDGGDNISSEVIDTSGNQAIDEGQAIVESDFDAYTYKANISFWNQVEAYFRFMLLRKWWGKRAIPESFFFTIMIVGVLVLGFGLHDIGAIASLQAVPVLCLSLMFLGVIFPIYLDKCTGQFHFIMEHGFMFKSFAFAIGIYSFTVHFIYSSILLTLYYTSPAFRETEFCEEEEYRNCYDYYDYITGEYEENCYEYDSYDQDCSWNPYFGGPFRSTYDTISFFDERVTFTPGGFGSIFTIIMAFSFSMTAAVFAASNIPGKYKFAMVIIGFVTIVCCLLPLGYVALSYFRTNRDYYYYNDDSDYEEPFAHCMKSIDPKGFYTNGFCSITNETLSEKEKLNCIGLELMLSNSNDYAFDTMISFVSLCAPKVASILPQYGIFQLLLVALMKRIKIKNVVFDNSDYCSGTTTQVCEIPFMQDLFRAHGSYLVLGIVILNAVGIPLFYMVWSPTPRKSKIEDQETTCNENIRDEVVEESKKIEEILRPILSRNNHDVSAAEAGLVDYSRIDYTIMKEKAETLPPILMHKLRKVYPSSNKTPPKVAVDDLNLQVQKGEILGLLGKNGSGKSTTLKILACNHTSTSGIALVKGHDVNRETLRVFENLGNCPQHDKIWEKLTVREHLEYFSRMKGIARKQVKAAALHLAKAVGLGQNDVYNRYAGNLSGGMRRRLSIAISLIGAPSTLLLDEPTTGLDPSTRNEIWNLITSFAQEERSIIITTHMMIEADTLCNRIAIIANGKLQVVASQQSLKDNYGSGYILQLNLVKSSEEYQEKAISFVREKLHPDASLDLKQAKTLHIHLPRDVDLEKVFSALYSPERVSEGCINQFLLSQSSLEDVFIALG</sequence>
<dbReference type="FunFam" id="3.40.50.300:FF:000335">
    <property type="entry name" value="ATP binding cassette subfamily A member 5"/>
    <property type="match status" value="2"/>
</dbReference>
<dbReference type="SMART" id="SM00382">
    <property type="entry name" value="AAA"/>
    <property type="match status" value="2"/>
</dbReference>
<keyword evidence="4 10" id="KW-0812">Transmembrane</keyword>
<feature type="transmembrane region" description="Helical" evidence="10">
    <location>
        <begin position="907"/>
        <end position="928"/>
    </location>
</feature>